<feature type="region of interest" description="Disordered" evidence="10">
    <location>
        <begin position="279"/>
        <end position="303"/>
    </location>
</feature>
<keyword evidence="6" id="KW-0969">Cilium</keyword>
<evidence type="ECO:0000313" key="12">
    <source>
        <dbReference type="Proteomes" id="UP000837857"/>
    </source>
</evidence>
<evidence type="ECO:0000256" key="5">
    <source>
        <dbReference type="ARBA" id="ARBA00022846"/>
    </source>
</evidence>
<comment type="similarity">
    <text evidence="2">Belongs to the flagellar radial spoke RSP3 family.</text>
</comment>
<evidence type="ECO:0000256" key="3">
    <source>
        <dbReference type="ARBA" id="ARBA00022490"/>
    </source>
</evidence>
<keyword evidence="9" id="KW-0175">Coiled coil</keyword>
<feature type="region of interest" description="Disordered" evidence="10">
    <location>
        <begin position="104"/>
        <end position="152"/>
    </location>
</feature>
<evidence type="ECO:0000256" key="7">
    <source>
        <dbReference type="ARBA" id="ARBA00023212"/>
    </source>
</evidence>
<feature type="region of interest" description="Disordered" evidence="10">
    <location>
        <begin position="575"/>
        <end position="594"/>
    </location>
</feature>
<proteinExistence type="inferred from homology"/>
<feature type="region of interest" description="Disordered" evidence="10">
    <location>
        <begin position="202"/>
        <end position="229"/>
    </location>
</feature>
<evidence type="ECO:0000256" key="10">
    <source>
        <dbReference type="SAM" id="MobiDB-lite"/>
    </source>
</evidence>
<evidence type="ECO:0000256" key="1">
    <source>
        <dbReference type="ARBA" id="ARBA00004611"/>
    </source>
</evidence>
<comment type="subcellular location">
    <subcellularLocation>
        <location evidence="1">Cytoplasm</location>
        <location evidence="1">Cytoskeleton</location>
        <location evidence="1">Flagellum axoneme</location>
    </subcellularLocation>
</comment>
<feature type="compositionally biased region" description="Basic and acidic residues" evidence="10">
    <location>
        <begin position="123"/>
        <end position="135"/>
    </location>
</feature>
<keyword evidence="7" id="KW-0206">Cytoskeleton</keyword>
<dbReference type="InterPro" id="IPR009290">
    <property type="entry name" value="Radial_spoke_3"/>
</dbReference>
<gene>
    <name evidence="11" type="ORF">IPOD504_LOCUS16292</name>
</gene>
<feature type="coiled-coil region" evidence="9">
    <location>
        <begin position="408"/>
        <end position="451"/>
    </location>
</feature>
<dbReference type="PANTHER" id="PTHR21648:SF0">
    <property type="entry name" value="RADIAL SPOKE HEAD PROTEIN 3 HOMOLOG"/>
    <property type="match status" value="1"/>
</dbReference>
<dbReference type="PANTHER" id="PTHR21648">
    <property type="entry name" value="FLAGELLAR RADIAL SPOKE PROTEIN 3"/>
    <property type="match status" value="1"/>
</dbReference>
<keyword evidence="3" id="KW-0963">Cytoplasm</keyword>
<feature type="region of interest" description="Disordered" evidence="10">
    <location>
        <begin position="543"/>
        <end position="566"/>
    </location>
</feature>
<protein>
    <recommendedName>
        <fullName evidence="13">Radial spoke head protein 3 homolog</fullName>
    </recommendedName>
</protein>
<evidence type="ECO:0000256" key="2">
    <source>
        <dbReference type="ARBA" id="ARBA00006737"/>
    </source>
</evidence>
<feature type="compositionally biased region" description="Pro residues" evidence="10">
    <location>
        <begin position="550"/>
        <end position="561"/>
    </location>
</feature>
<evidence type="ECO:0000256" key="6">
    <source>
        <dbReference type="ARBA" id="ARBA00023069"/>
    </source>
</evidence>
<reference evidence="11" key="1">
    <citation type="submission" date="2022-03" db="EMBL/GenBank/DDBJ databases">
        <authorList>
            <person name="Martin H S."/>
        </authorList>
    </citation>
    <scope>NUCLEOTIDE SEQUENCE</scope>
</reference>
<keyword evidence="12" id="KW-1185">Reference proteome</keyword>
<evidence type="ECO:0000313" key="11">
    <source>
        <dbReference type="EMBL" id="CAH2074875.1"/>
    </source>
</evidence>
<keyword evidence="5" id="KW-0282">Flagellum</keyword>
<sequence>MPAADASPSGERLAVHSTAGVDRESPAKRAPSNVNVVRPLTRALPVDPRSVLNPQFSHALDVKLRRLKEKELLETNLRRPTRPRLAMGALAASECNISHAGLQEREQREKNFRSHPQINTALSREKTGISPRTDENPSPGPKGRHRQVDTEKPRFVTTVKTGQFLLPPPQLAYLLGLHTLYPPEERERIVYSYASKPKAVATRCKRSPIQRKENNAPDGGPDVGPCQKRANPREALKGVRALIASVAGVRRALQDHDRPEEMGPRNLMHERRVVRGSTYAAHASHAAHAHAHAAGDGASKARRRALARRAALARLRPGTPPPAPGRRHLPIQTEHYLQELFEKGVEMEVGVQTDLFADRPATPLYVPAKTGADAHTQIYPGDLFDFDVEVQPVLEVLVGKTAEQALAEVAHEEELAALREQRRRFEEARHAERAERQRMLARDLRLRQEKEARVGEARGARRAAGEARALAAAAALVQGYVAELLPSVLGGLRDRGYLLERARAGVNEEVMPWLIEEVSQEIESIITSRDVITEIVRDVVEARARSKPHAAPPASPTPPSTPSNGSLAEAVVMSEHKTSEELGSSRCPEHVRAFATPPRHTIPIRALFNSERH</sequence>
<dbReference type="EMBL" id="OW152820">
    <property type="protein sequence ID" value="CAH2074875.1"/>
    <property type="molecule type" value="Genomic_DNA"/>
</dbReference>
<keyword evidence="8" id="KW-0966">Cell projection</keyword>
<feature type="region of interest" description="Disordered" evidence="10">
    <location>
        <begin position="1"/>
        <end position="32"/>
    </location>
</feature>
<evidence type="ECO:0000256" key="9">
    <source>
        <dbReference type="SAM" id="Coils"/>
    </source>
</evidence>
<organism evidence="11 12">
    <name type="scientific">Iphiclides podalirius</name>
    <name type="common">scarce swallowtail</name>
    <dbReference type="NCBI Taxonomy" id="110791"/>
    <lineage>
        <taxon>Eukaryota</taxon>
        <taxon>Metazoa</taxon>
        <taxon>Ecdysozoa</taxon>
        <taxon>Arthropoda</taxon>
        <taxon>Hexapoda</taxon>
        <taxon>Insecta</taxon>
        <taxon>Pterygota</taxon>
        <taxon>Neoptera</taxon>
        <taxon>Endopterygota</taxon>
        <taxon>Lepidoptera</taxon>
        <taxon>Glossata</taxon>
        <taxon>Ditrysia</taxon>
        <taxon>Papilionoidea</taxon>
        <taxon>Papilionidae</taxon>
        <taxon>Papilioninae</taxon>
        <taxon>Iphiclides</taxon>
    </lineage>
</organism>
<name>A0ABN8J2E9_9NEOP</name>
<dbReference type="Proteomes" id="UP000837857">
    <property type="component" value="Chromosome 8"/>
</dbReference>
<evidence type="ECO:0008006" key="13">
    <source>
        <dbReference type="Google" id="ProtNLM"/>
    </source>
</evidence>
<dbReference type="Pfam" id="PF06098">
    <property type="entry name" value="Radial_spoke_3"/>
    <property type="match status" value="1"/>
</dbReference>
<accession>A0ABN8J2E9</accession>
<feature type="non-terminal residue" evidence="11">
    <location>
        <position position="1"/>
    </location>
</feature>
<keyword evidence="4" id="KW-0597">Phosphoprotein</keyword>
<evidence type="ECO:0000256" key="8">
    <source>
        <dbReference type="ARBA" id="ARBA00023273"/>
    </source>
</evidence>
<evidence type="ECO:0000256" key="4">
    <source>
        <dbReference type="ARBA" id="ARBA00022553"/>
    </source>
</evidence>